<proteinExistence type="predicted"/>
<reference evidence="1" key="1">
    <citation type="submission" date="2021-06" db="EMBL/GenBank/DDBJ databases">
        <authorList>
            <person name="Kallberg Y."/>
            <person name="Tangrot J."/>
            <person name="Rosling A."/>
        </authorList>
    </citation>
    <scope>NUCLEOTIDE SEQUENCE</scope>
    <source>
        <strain evidence="1">MA461A</strain>
    </source>
</reference>
<accession>A0ACA9PB29</accession>
<feature type="non-terminal residue" evidence="1">
    <location>
        <position position="190"/>
    </location>
</feature>
<dbReference type="EMBL" id="CAJVQC010019264">
    <property type="protein sequence ID" value="CAG8699945.1"/>
    <property type="molecule type" value="Genomic_DNA"/>
</dbReference>
<evidence type="ECO:0000313" key="2">
    <source>
        <dbReference type="Proteomes" id="UP000789920"/>
    </source>
</evidence>
<protein>
    <submittedName>
        <fullName evidence="1">26780_t:CDS:1</fullName>
    </submittedName>
</protein>
<evidence type="ECO:0000313" key="1">
    <source>
        <dbReference type="EMBL" id="CAG8699945.1"/>
    </source>
</evidence>
<organism evidence="1 2">
    <name type="scientific">Racocetra persica</name>
    <dbReference type="NCBI Taxonomy" id="160502"/>
    <lineage>
        <taxon>Eukaryota</taxon>
        <taxon>Fungi</taxon>
        <taxon>Fungi incertae sedis</taxon>
        <taxon>Mucoromycota</taxon>
        <taxon>Glomeromycotina</taxon>
        <taxon>Glomeromycetes</taxon>
        <taxon>Diversisporales</taxon>
        <taxon>Gigasporaceae</taxon>
        <taxon>Racocetra</taxon>
    </lineage>
</organism>
<gene>
    <name evidence="1" type="ORF">RPERSI_LOCUS9975</name>
</gene>
<dbReference type="Proteomes" id="UP000789920">
    <property type="component" value="Unassembled WGS sequence"/>
</dbReference>
<name>A0ACA9PB29_9GLOM</name>
<keyword evidence="2" id="KW-1185">Reference proteome</keyword>
<sequence length="190" mass="21748">KHIEIKEHQKAIEKYTRRQPDLLDIMSSFTIQTGVNKLDIIAKMYYVYLCAKKHIAIEVFFDLIELTNLQFQNKLELIYNKSPIIVSHPIFGPKRVFLDTISEPILNNQVSNYAIYNNSKAGADFLHAIAMVIEDILAEHVVENIPVLQYLELIELGETNAEAITNNLKNFFIAKMLNTQKLIHFGSDGA</sequence>
<feature type="non-terminal residue" evidence="1">
    <location>
        <position position="1"/>
    </location>
</feature>
<comment type="caution">
    <text evidence="1">The sequence shown here is derived from an EMBL/GenBank/DDBJ whole genome shotgun (WGS) entry which is preliminary data.</text>
</comment>